<dbReference type="Proteomes" id="UP000886523">
    <property type="component" value="Unassembled WGS sequence"/>
</dbReference>
<accession>A0A9P6AJ29</accession>
<gene>
    <name evidence="1" type="ORF">BS47DRAFT_1272504</name>
</gene>
<evidence type="ECO:0000313" key="2">
    <source>
        <dbReference type="Proteomes" id="UP000886523"/>
    </source>
</evidence>
<protein>
    <submittedName>
        <fullName evidence="1">Uncharacterized protein</fullName>
    </submittedName>
</protein>
<evidence type="ECO:0000313" key="1">
    <source>
        <dbReference type="EMBL" id="KAF9506765.1"/>
    </source>
</evidence>
<dbReference type="OrthoDB" id="2505969at2759"/>
<sequence length="199" mass="22574">KYPLACVDQVSQLYGSDTCMGYDVGCSFASTAKYSQLGPCLLSQGMSFIVSSFHGYAHNHLCQLNWLSLYHNGVGMEDFKGYEQIFSASNALSCVTHYASPYNHCQVITLHFEKWNNEKHANLADFIIGNYKATLKVLHDAPLTLEKFSYSPWNIDPDMAFPKYQQEEYTFLKSLKDEPPGESIPILYLEALQKLEETQ</sequence>
<feature type="non-terminal residue" evidence="1">
    <location>
        <position position="199"/>
    </location>
</feature>
<dbReference type="EMBL" id="MU129100">
    <property type="protein sequence ID" value="KAF9506765.1"/>
    <property type="molecule type" value="Genomic_DNA"/>
</dbReference>
<dbReference type="PANTHER" id="PTHR33096">
    <property type="entry name" value="CXC2 DOMAIN-CONTAINING PROTEIN"/>
    <property type="match status" value="1"/>
</dbReference>
<reference evidence="1" key="1">
    <citation type="journal article" date="2020" name="Nat. Commun.">
        <title>Large-scale genome sequencing of mycorrhizal fungi provides insights into the early evolution of symbiotic traits.</title>
        <authorList>
            <person name="Miyauchi S."/>
            <person name="Kiss E."/>
            <person name="Kuo A."/>
            <person name="Drula E."/>
            <person name="Kohler A."/>
            <person name="Sanchez-Garcia M."/>
            <person name="Morin E."/>
            <person name="Andreopoulos B."/>
            <person name="Barry K.W."/>
            <person name="Bonito G."/>
            <person name="Buee M."/>
            <person name="Carver A."/>
            <person name="Chen C."/>
            <person name="Cichocki N."/>
            <person name="Clum A."/>
            <person name="Culley D."/>
            <person name="Crous P.W."/>
            <person name="Fauchery L."/>
            <person name="Girlanda M."/>
            <person name="Hayes R.D."/>
            <person name="Keri Z."/>
            <person name="LaButti K."/>
            <person name="Lipzen A."/>
            <person name="Lombard V."/>
            <person name="Magnuson J."/>
            <person name="Maillard F."/>
            <person name="Murat C."/>
            <person name="Nolan M."/>
            <person name="Ohm R.A."/>
            <person name="Pangilinan J."/>
            <person name="Pereira M.F."/>
            <person name="Perotto S."/>
            <person name="Peter M."/>
            <person name="Pfister S."/>
            <person name="Riley R."/>
            <person name="Sitrit Y."/>
            <person name="Stielow J.B."/>
            <person name="Szollosi G."/>
            <person name="Zifcakova L."/>
            <person name="Stursova M."/>
            <person name="Spatafora J.W."/>
            <person name="Tedersoo L."/>
            <person name="Vaario L.M."/>
            <person name="Yamada A."/>
            <person name="Yan M."/>
            <person name="Wang P."/>
            <person name="Xu J."/>
            <person name="Bruns T."/>
            <person name="Baldrian P."/>
            <person name="Vilgalys R."/>
            <person name="Dunand C."/>
            <person name="Henrissat B."/>
            <person name="Grigoriev I.V."/>
            <person name="Hibbett D."/>
            <person name="Nagy L.G."/>
            <person name="Martin F.M."/>
        </authorList>
    </citation>
    <scope>NUCLEOTIDE SEQUENCE</scope>
    <source>
        <strain evidence="1">UP504</strain>
    </source>
</reference>
<dbReference type="Pfam" id="PF18758">
    <property type="entry name" value="KDZ"/>
    <property type="match status" value="1"/>
</dbReference>
<keyword evidence="2" id="KW-1185">Reference proteome</keyword>
<organism evidence="1 2">
    <name type="scientific">Hydnum rufescens UP504</name>
    <dbReference type="NCBI Taxonomy" id="1448309"/>
    <lineage>
        <taxon>Eukaryota</taxon>
        <taxon>Fungi</taxon>
        <taxon>Dikarya</taxon>
        <taxon>Basidiomycota</taxon>
        <taxon>Agaricomycotina</taxon>
        <taxon>Agaricomycetes</taxon>
        <taxon>Cantharellales</taxon>
        <taxon>Hydnaceae</taxon>
        <taxon>Hydnum</taxon>
    </lineage>
</organism>
<feature type="non-terminal residue" evidence="1">
    <location>
        <position position="1"/>
    </location>
</feature>
<comment type="caution">
    <text evidence="1">The sequence shown here is derived from an EMBL/GenBank/DDBJ whole genome shotgun (WGS) entry which is preliminary data.</text>
</comment>
<dbReference type="PANTHER" id="PTHR33096:SF1">
    <property type="entry name" value="CXC1-LIKE CYSTEINE CLUSTER ASSOCIATED WITH KDZ TRANSPOSASES DOMAIN-CONTAINING PROTEIN"/>
    <property type="match status" value="1"/>
</dbReference>
<name>A0A9P6AJ29_9AGAM</name>
<dbReference type="AlphaFoldDB" id="A0A9P6AJ29"/>
<dbReference type="InterPro" id="IPR040521">
    <property type="entry name" value="KDZ"/>
</dbReference>
<proteinExistence type="predicted"/>